<evidence type="ECO:0000256" key="7">
    <source>
        <dbReference type="SAM" id="SignalP"/>
    </source>
</evidence>
<evidence type="ECO:0000256" key="1">
    <source>
        <dbReference type="ARBA" id="ARBA00022670"/>
    </source>
</evidence>
<keyword evidence="3 6" id="KW-0378">Hydrolase</keyword>
<dbReference type="GO" id="GO:0006515">
    <property type="term" value="P:protein quality control for misfolded or incompletely synthesized proteins"/>
    <property type="evidence" value="ECO:0007669"/>
    <property type="project" value="TreeGrafter"/>
</dbReference>
<dbReference type="EMBL" id="LQBP01000004">
    <property type="protein sequence ID" value="KUJ79520.1"/>
    <property type="molecule type" value="Genomic_DNA"/>
</dbReference>
<evidence type="ECO:0000313" key="10">
    <source>
        <dbReference type="Proteomes" id="UP000053690"/>
    </source>
</evidence>
<feature type="chain" id="PRO_5007054597" evidence="7">
    <location>
        <begin position="18"/>
        <end position="235"/>
    </location>
</feature>
<feature type="signal peptide" evidence="7">
    <location>
        <begin position="1"/>
        <end position="17"/>
    </location>
</feature>
<dbReference type="PANTHER" id="PTHR22726">
    <property type="entry name" value="METALLOENDOPEPTIDASE OMA1"/>
    <property type="match status" value="1"/>
</dbReference>
<evidence type="ECO:0000256" key="3">
    <source>
        <dbReference type="ARBA" id="ARBA00022801"/>
    </source>
</evidence>
<dbReference type="GO" id="GO:0004222">
    <property type="term" value="F:metalloendopeptidase activity"/>
    <property type="evidence" value="ECO:0007669"/>
    <property type="project" value="InterPro"/>
</dbReference>
<keyword evidence="10" id="KW-1185">Reference proteome</keyword>
<keyword evidence="5 6" id="KW-0482">Metalloprotease</keyword>
<dbReference type="Proteomes" id="UP000053690">
    <property type="component" value="Unassembled WGS sequence"/>
</dbReference>
<feature type="domain" description="Peptidase M48" evidence="8">
    <location>
        <begin position="57"/>
        <end position="225"/>
    </location>
</feature>
<evidence type="ECO:0000313" key="9">
    <source>
        <dbReference type="EMBL" id="KUJ79520.1"/>
    </source>
</evidence>
<comment type="similarity">
    <text evidence="6">Belongs to the peptidase M48 family.</text>
</comment>
<dbReference type="GO" id="GO:0016020">
    <property type="term" value="C:membrane"/>
    <property type="evidence" value="ECO:0007669"/>
    <property type="project" value="TreeGrafter"/>
</dbReference>
<dbReference type="CDD" id="cd07324">
    <property type="entry name" value="M48C_Oma1-like"/>
    <property type="match status" value="1"/>
</dbReference>
<dbReference type="PANTHER" id="PTHR22726:SF18">
    <property type="entry name" value="PEPTIDASE M48 DOMAIN-CONTAINING PROTEIN"/>
    <property type="match status" value="1"/>
</dbReference>
<dbReference type="Pfam" id="PF01435">
    <property type="entry name" value="Peptidase_M48"/>
    <property type="match status" value="1"/>
</dbReference>
<dbReference type="GO" id="GO:0046872">
    <property type="term" value="F:metal ion binding"/>
    <property type="evidence" value="ECO:0007669"/>
    <property type="project" value="UniProtKB-KW"/>
</dbReference>
<dbReference type="RefSeq" id="WP_068336119.1">
    <property type="nucleotide sequence ID" value="NZ_LQBP01000004.1"/>
</dbReference>
<evidence type="ECO:0000259" key="8">
    <source>
        <dbReference type="Pfam" id="PF01435"/>
    </source>
</evidence>
<dbReference type="InterPro" id="IPR051156">
    <property type="entry name" value="Mito/Outer_Membr_Metalloprot"/>
</dbReference>
<evidence type="ECO:0000256" key="6">
    <source>
        <dbReference type="RuleBase" id="RU003983"/>
    </source>
</evidence>
<evidence type="ECO:0000256" key="2">
    <source>
        <dbReference type="ARBA" id="ARBA00022723"/>
    </source>
</evidence>
<comment type="caution">
    <text evidence="9">The sequence shown here is derived from an EMBL/GenBank/DDBJ whole genome shotgun (WGS) entry which is preliminary data.</text>
</comment>
<name>A0A0X3U1P4_9RHOB</name>
<keyword evidence="4 6" id="KW-0862">Zinc</keyword>
<evidence type="ECO:0000256" key="5">
    <source>
        <dbReference type="ARBA" id="ARBA00023049"/>
    </source>
</evidence>
<proteinExistence type="inferred from homology"/>
<dbReference type="PROSITE" id="PS51257">
    <property type="entry name" value="PROKAR_LIPOPROTEIN"/>
    <property type="match status" value="1"/>
</dbReference>
<reference evidence="10" key="1">
    <citation type="submission" date="2015-12" db="EMBL/GenBank/DDBJ databases">
        <authorList>
            <person name="Zhang G."/>
            <person name="Stingl U."/>
        </authorList>
    </citation>
    <scope>NUCLEOTIDE SEQUENCE [LARGE SCALE GENOMIC DNA]</scope>
    <source>
        <strain evidence="10">ZGT108</strain>
    </source>
</reference>
<dbReference type="InterPro" id="IPR001915">
    <property type="entry name" value="Peptidase_M48"/>
</dbReference>
<dbReference type="STRING" id="1685378.AVO44_09925"/>
<sequence length="235" mass="25972">MRRLTFLLFPLVLVACSADFLRVQPAEEWSPDSGDFQVDAVAFQDISRAVGKAARAECLRQSKVSNCDFTILVDLNPRAPVNAFQTLDKQDQPVIIFTRSMIQSAKNPDELAFVMAHETAHHVLGHIARQTEIAQESAAIFNDLGKLYGEDGKELERSQKLGAEVGVQVNVKDFELEADQLGTIITHNAGYDPLVGAKYFDRLPDPGDEFLGTHPPNAERVQIVVETARQLGLTE</sequence>
<organism evidence="9 10">
    <name type="scientific">Ruegeria profundi</name>
    <dbReference type="NCBI Taxonomy" id="1685378"/>
    <lineage>
        <taxon>Bacteria</taxon>
        <taxon>Pseudomonadati</taxon>
        <taxon>Pseudomonadota</taxon>
        <taxon>Alphaproteobacteria</taxon>
        <taxon>Rhodobacterales</taxon>
        <taxon>Roseobacteraceae</taxon>
        <taxon>Ruegeria</taxon>
    </lineage>
</organism>
<dbReference type="AlphaFoldDB" id="A0A0X3U1P4"/>
<evidence type="ECO:0000256" key="4">
    <source>
        <dbReference type="ARBA" id="ARBA00022833"/>
    </source>
</evidence>
<keyword evidence="1 6" id="KW-0645">Protease</keyword>
<keyword evidence="7" id="KW-0732">Signal</keyword>
<accession>A0A0X3U1P4</accession>
<dbReference type="Gene3D" id="3.30.2010.10">
    <property type="entry name" value="Metalloproteases ('zincins'), catalytic domain"/>
    <property type="match status" value="1"/>
</dbReference>
<comment type="cofactor">
    <cofactor evidence="6">
        <name>Zn(2+)</name>
        <dbReference type="ChEBI" id="CHEBI:29105"/>
    </cofactor>
    <text evidence="6">Binds 1 zinc ion per subunit.</text>
</comment>
<keyword evidence="2" id="KW-0479">Metal-binding</keyword>
<protein>
    <submittedName>
        <fullName evidence="9">Peptidase M48</fullName>
    </submittedName>
</protein>
<dbReference type="OrthoDB" id="7338723at2"/>
<gene>
    <name evidence="9" type="ORF">AVO44_09925</name>
</gene>